<keyword evidence="2" id="KW-0813">Transport</keyword>
<accession>A0AAJ6CW66</accession>
<feature type="transmembrane region" description="Helical" evidence="9">
    <location>
        <begin position="224"/>
        <end position="243"/>
    </location>
</feature>
<feature type="transmembrane region" description="Helical" evidence="9">
    <location>
        <begin position="118"/>
        <end position="136"/>
    </location>
</feature>
<evidence type="ECO:0000256" key="8">
    <source>
        <dbReference type="ARBA" id="ARBA00023136"/>
    </source>
</evidence>
<keyword evidence="5 9" id="KW-0812">Transmembrane</keyword>
<dbReference type="Pfam" id="PF00999">
    <property type="entry name" value="Na_H_Exchanger"/>
    <property type="match status" value="1"/>
</dbReference>
<feature type="transmembrane region" description="Helical" evidence="9">
    <location>
        <begin position="157"/>
        <end position="178"/>
    </location>
</feature>
<keyword evidence="13" id="KW-1185">Reference proteome</keyword>
<feature type="transmembrane region" description="Helical" evidence="9">
    <location>
        <begin position="6"/>
        <end position="25"/>
    </location>
</feature>
<dbReference type="EMBL" id="CP046147">
    <property type="protein sequence ID" value="WFG40640.1"/>
    <property type="molecule type" value="Genomic_DNA"/>
</dbReference>
<gene>
    <name evidence="11" type="ORF">GKO46_05610</name>
    <name evidence="12" type="ORF">GKO48_13855</name>
</gene>
<evidence type="ECO:0000259" key="10">
    <source>
        <dbReference type="Pfam" id="PF00999"/>
    </source>
</evidence>
<protein>
    <recommendedName>
        <fullName evidence="10">Cation/H+ exchanger transmembrane domain-containing protein</fullName>
    </recommendedName>
</protein>
<dbReference type="SUPFAM" id="SSF52821">
    <property type="entry name" value="Rhodanese/Cell cycle control phosphatase"/>
    <property type="match status" value="1"/>
</dbReference>
<keyword evidence="8 9" id="KW-0472">Membrane</keyword>
<keyword evidence="4" id="KW-1003">Cell membrane</keyword>
<evidence type="ECO:0000256" key="5">
    <source>
        <dbReference type="ARBA" id="ARBA00022692"/>
    </source>
</evidence>
<evidence type="ECO:0000256" key="6">
    <source>
        <dbReference type="ARBA" id="ARBA00022989"/>
    </source>
</evidence>
<evidence type="ECO:0000313" key="14">
    <source>
        <dbReference type="Proteomes" id="UP001321249"/>
    </source>
</evidence>
<dbReference type="Proteomes" id="UP001219901">
    <property type="component" value="Chromosome"/>
</dbReference>
<feature type="transmembrane region" description="Helical" evidence="9">
    <location>
        <begin position="305"/>
        <end position="325"/>
    </location>
</feature>
<name>A0AAJ6CW66_9CHLR</name>
<dbReference type="Gene3D" id="3.40.250.10">
    <property type="entry name" value="Rhodanese-like domain"/>
    <property type="match status" value="1"/>
</dbReference>
<dbReference type="GO" id="GO:0015297">
    <property type="term" value="F:antiporter activity"/>
    <property type="evidence" value="ECO:0007669"/>
    <property type="project" value="UniProtKB-KW"/>
</dbReference>
<dbReference type="GO" id="GO:1902600">
    <property type="term" value="P:proton transmembrane transport"/>
    <property type="evidence" value="ECO:0007669"/>
    <property type="project" value="InterPro"/>
</dbReference>
<feature type="transmembrane region" description="Helical" evidence="9">
    <location>
        <begin position="364"/>
        <end position="388"/>
    </location>
</feature>
<evidence type="ECO:0000313" key="13">
    <source>
        <dbReference type="Proteomes" id="UP001219901"/>
    </source>
</evidence>
<dbReference type="RefSeq" id="WP_342824062.1">
    <property type="nucleotide sequence ID" value="NZ_CP046146.1"/>
</dbReference>
<keyword evidence="7" id="KW-0406">Ion transport</keyword>
<dbReference type="Gene3D" id="1.20.1530.20">
    <property type="match status" value="1"/>
</dbReference>
<dbReference type="InterPro" id="IPR038770">
    <property type="entry name" value="Na+/solute_symporter_sf"/>
</dbReference>
<sequence>MNEIVVGFALVAVVLLATPIISGVVDRSPLSFAFLFLLLGLALGESGFGVIDLDIHDRLLEVIATLTLSLVLFLDAVKLQIEELRSRWFVPALTLGPGTTLIISLLAAAIAWLIDLPIIVGFIGGAVLASTDPVVLRELIRDHRIPRSVRQTLRIEAGMNDLVVLPTVLILAAIATSSSSGAQAWIVFIAKLLLLGPAIGFVVGGLGSWLMVRIDKATPIRRELQSMYGLGLVLGSYAAGTAVGGDGFLAAFAAGLAVVLLNQTLCDCFLEYGEVTSEMAMLLSFILFGIVLSGLIPDISLGPALALALIAIFLIRPLSLTLVLLRAHMSWEARGFVAWFGPRGLNSLLLALLVVQLHVEGAEILMGAVGVIVFVSTILHGASSGPAVKWYAKRIQHSVHEEEREADAAGIFEGHSEEVPRVTPDVLNSMLQSNEPPILLDVRSRFSYEGDGFRIAEDVRVQPDELGDWLLDREPDRRVVAYCT</sequence>
<keyword evidence="3" id="KW-0050">Antiport</keyword>
<dbReference type="PANTHER" id="PTHR32507:SF8">
    <property type="entry name" value="CNH1P"/>
    <property type="match status" value="1"/>
</dbReference>
<dbReference type="PANTHER" id="PTHR32507">
    <property type="entry name" value="NA(+)/H(+) ANTIPORTER 1"/>
    <property type="match status" value="1"/>
</dbReference>
<dbReference type="EMBL" id="WMBE01000002">
    <property type="protein sequence ID" value="MDG0866550.1"/>
    <property type="molecule type" value="Genomic_DNA"/>
</dbReference>
<proteinExistence type="predicted"/>
<feature type="transmembrane region" description="Helical" evidence="9">
    <location>
        <begin position="184"/>
        <end position="212"/>
    </location>
</feature>
<dbReference type="InterPro" id="IPR036873">
    <property type="entry name" value="Rhodanese-like_dom_sf"/>
</dbReference>
<evidence type="ECO:0000256" key="9">
    <source>
        <dbReference type="SAM" id="Phobius"/>
    </source>
</evidence>
<reference evidence="13" key="3">
    <citation type="submission" date="2023-06" db="EMBL/GenBank/DDBJ databases">
        <title>Pangenomics reveal diversification of enzyme families and niche specialization in globally abundant SAR202 bacteria.</title>
        <authorList>
            <person name="Saw J.H.W."/>
        </authorList>
    </citation>
    <scope>NUCLEOTIDE SEQUENCE [LARGE SCALE GENOMIC DNA]</scope>
    <source>
        <strain evidence="13">JH1073</strain>
    </source>
</reference>
<organism evidence="12 13">
    <name type="scientific">Candidatus Lucifugimonas marina</name>
    <dbReference type="NCBI Taxonomy" id="3038979"/>
    <lineage>
        <taxon>Bacteria</taxon>
        <taxon>Bacillati</taxon>
        <taxon>Chloroflexota</taxon>
        <taxon>Dehalococcoidia</taxon>
        <taxon>SAR202 cluster</taxon>
        <taxon>Candidatus Lucifugimonadales</taxon>
        <taxon>Candidatus Lucifugimonadaceae</taxon>
        <taxon>Candidatus Lucifugimonas</taxon>
    </lineage>
</organism>
<feature type="transmembrane region" description="Helical" evidence="9">
    <location>
        <begin position="32"/>
        <end position="53"/>
    </location>
</feature>
<evidence type="ECO:0000256" key="4">
    <source>
        <dbReference type="ARBA" id="ARBA00022475"/>
    </source>
</evidence>
<evidence type="ECO:0000256" key="7">
    <source>
        <dbReference type="ARBA" id="ARBA00023065"/>
    </source>
</evidence>
<evidence type="ECO:0000313" key="11">
    <source>
        <dbReference type="EMBL" id="MDG0866550.1"/>
    </source>
</evidence>
<comment type="subcellular location">
    <subcellularLocation>
        <location evidence="1">Cell membrane</location>
        <topology evidence="1">Multi-pass membrane protein</topology>
    </subcellularLocation>
</comment>
<evidence type="ECO:0000313" key="12">
    <source>
        <dbReference type="EMBL" id="WFG40640.1"/>
    </source>
</evidence>
<dbReference type="InterPro" id="IPR006153">
    <property type="entry name" value="Cation/H_exchanger_TM"/>
</dbReference>
<evidence type="ECO:0000256" key="2">
    <source>
        <dbReference type="ARBA" id="ARBA00022448"/>
    </source>
</evidence>
<evidence type="ECO:0000256" key="3">
    <source>
        <dbReference type="ARBA" id="ARBA00022449"/>
    </source>
</evidence>
<keyword evidence="6 9" id="KW-1133">Transmembrane helix</keyword>
<dbReference type="Proteomes" id="UP001321249">
    <property type="component" value="Unassembled WGS sequence"/>
</dbReference>
<evidence type="ECO:0000256" key="1">
    <source>
        <dbReference type="ARBA" id="ARBA00004651"/>
    </source>
</evidence>
<dbReference type="AlphaFoldDB" id="A0AAJ6CW66"/>
<reference evidence="12" key="2">
    <citation type="journal article" date="2023" name="Nat. Commun.">
        <title>Cultivation of marine bacteria of the SAR202 clade.</title>
        <authorList>
            <person name="Lim Y."/>
            <person name="Seo J.H."/>
            <person name="Giovannoni S.J."/>
            <person name="Kang I."/>
            <person name="Cho J.C."/>
        </authorList>
    </citation>
    <scope>NUCLEOTIDE SEQUENCE</scope>
    <source>
        <strain evidence="12">JH1073</strain>
    </source>
</reference>
<feature type="domain" description="Cation/H+ exchanger transmembrane" evidence="10">
    <location>
        <begin position="19"/>
        <end position="390"/>
    </location>
</feature>
<feature type="transmembrane region" description="Helical" evidence="9">
    <location>
        <begin position="282"/>
        <end position="299"/>
    </location>
</feature>
<reference evidence="13 14" key="1">
    <citation type="submission" date="2019-11" db="EMBL/GenBank/DDBJ databases">
        <authorList>
            <person name="Cho J.-C."/>
        </authorList>
    </citation>
    <scope>NUCLEOTIDE SEQUENCE [LARGE SCALE GENOMIC DNA]</scope>
    <source>
        <strain evidence="12 13">JH1073</strain>
        <strain evidence="11 14">JH702</strain>
    </source>
</reference>
<dbReference type="GO" id="GO:0005886">
    <property type="term" value="C:plasma membrane"/>
    <property type="evidence" value="ECO:0007669"/>
    <property type="project" value="UniProtKB-SubCell"/>
</dbReference>
<feature type="transmembrane region" description="Helical" evidence="9">
    <location>
        <begin position="59"/>
        <end position="77"/>
    </location>
</feature>
<feature type="transmembrane region" description="Helical" evidence="9">
    <location>
        <begin position="89"/>
        <end position="112"/>
    </location>
</feature>
<feature type="transmembrane region" description="Helical" evidence="9">
    <location>
        <begin position="337"/>
        <end position="358"/>
    </location>
</feature>